<evidence type="ECO:0000256" key="5">
    <source>
        <dbReference type="ARBA" id="ARBA00023136"/>
    </source>
</evidence>
<feature type="domain" description="Cardiolipin synthase N-terminal" evidence="8">
    <location>
        <begin position="14"/>
        <end position="59"/>
    </location>
</feature>
<evidence type="ECO:0000256" key="3">
    <source>
        <dbReference type="ARBA" id="ARBA00022692"/>
    </source>
</evidence>
<keyword evidence="5 7" id="KW-0472">Membrane</keyword>
<keyword evidence="4 7" id="KW-1133">Transmembrane helix</keyword>
<keyword evidence="10" id="KW-1185">Reference proteome</keyword>
<evidence type="ECO:0000256" key="1">
    <source>
        <dbReference type="ARBA" id="ARBA00004651"/>
    </source>
</evidence>
<feature type="compositionally biased region" description="Basic and acidic residues" evidence="6">
    <location>
        <begin position="89"/>
        <end position="124"/>
    </location>
</feature>
<proteinExistence type="predicted"/>
<feature type="transmembrane region" description="Helical" evidence="7">
    <location>
        <begin position="39"/>
        <end position="57"/>
    </location>
</feature>
<evidence type="ECO:0000313" key="10">
    <source>
        <dbReference type="Proteomes" id="UP000502331"/>
    </source>
</evidence>
<evidence type="ECO:0000256" key="4">
    <source>
        <dbReference type="ARBA" id="ARBA00022989"/>
    </source>
</evidence>
<dbReference type="GO" id="GO:0005886">
    <property type="term" value="C:plasma membrane"/>
    <property type="evidence" value="ECO:0007669"/>
    <property type="project" value="UniProtKB-SubCell"/>
</dbReference>
<name>A0A6H0SIB6_9MICC</name>
<evidence type="ECO:0000256" key="6">
    <source>
        <dbReference type="SAM" id="MobiDB-lite"/>
    </source>
</evidence>
<gene>
    <name evidence="9" type="ORF">D3791_03625</name>
</gene>
<dbReference type="Proteomes" id="UP000502331">
    <property type="component" value="Chromosome"/>
</dbReference>
<evidence type="ECO:0000313" key="9">
    <source>
        <dbReference type="EMBL" id="QIV86291.1"/>
    </source>
</evidence>
<dbReference type="RefSeq" id="WP_022874243.1">
    <property type="nucleotide sequence ID" value="NZ_CP032549.1"/>
</dbReference>
<evidence type="ECO:0000256" key="2">
    <source>
        <dbReference type="ARBA" id="ARBA00022475"/>
    </source>
</evidence>
<reference evidence="9 10" key="1">
    <citation type="submission" date="2018-09" db="EMBL/GenBank/DDBJ databases">
        <title>Glutamicibacter mishrai S5-52T (LMG 29155T = KCTC 39846T).</title>
        <authorList>
            <person name="Das S.K."/>
        </authorList>
    </citation>
    <scope>NUCLEOTIDE SEQUENCE [LARGE SCALE GENOMIC DNA]</scope>
    <source>
        <strain evidence="9 10">S5-52</strain>
    </source>
</reference>
<feature type="compositionally biased region" description="Basic and acidic residues" evidence="6">
    <location>
        <begin position="133"/>
        <end position="147"/>
    </location>
</feature>
<accession>A0A6H0SIB6</accession>
<dbReference type="EMBL" id="CP032549">
    <property type="protein sequence ID" value="QIV86291.1"/>
    <property type="molecule type" value="Genomic_DNA"/>
</dbReference>
<dbReference type="AlphaFoldDB" id="A0A6H0SIB6"/>
<feature type="region of interest" description="Disordered" evidence="6">
    <location>
        <begin position="89"/>
        <end position="147"/>
    </location>
</feature>
<comment type="subcellular location">
    <subcellularLocation>
        <location evidence="1">Cell membrane</location>
        <topology evidence="1">Multi-pass membrane protein</topology>
    </subcellularLocation>
</comment>
<dbReference type="InterPro" id="IPR027379">
    <property type="entry name" value="CLS_N"/>
</dbReference>
<organism evidence="9 10">
    <name type="scientific">Glutamicibacter mishrai</name>
    <dbReference type="NCBI Taxonomy" id="1775880"/>
    <lineage>
        <taxon>Bacteria</taxon>
        <taxon>Bacillati</taxon>
        <taxon>Actinomycetota</taxon>
        <taxon>Actinomycetes</taxon>
        <taxon>Micrococcales</taxon>
        <taxon>Micrococcaceae</taxon>
        <taxon>Glutamicibacter</taxon>
    </lineage>
</organism>
<sequence>MVRILIFAAVVSVALMIYTLIECSRAPKHLVRSLPKSAWAVVIIILPLVGAVLWFILGRPINERNQQATQQTAPDDDEDFLRQLEVWRRQQQREADAKAREQELKSQAKDSKDNDSTSKPKPDDSTGSNKPSPKPEDTDSDTPDAKA</sequence>
<protein>
    <recommendedName>
        <fullName evidence="8">Cardiolipin synthase N-terminal domain-containing protein</fullName>
    </recommendedName>
</protein>
<keyword evidence="3 7" id="KW-0812">Transmembrane</keyword>
<keyword evidence="2" id="KW-1003">Cell membrane</keyword>
<dbReference type="Pfam" id="PF13396">
    <property type="entry name" value="PLDc_N"/>
    <property type="match status" value="1"/>
</dbReference>
<evidence type="ECO:0000256" key="7">
    <source>
        <dbReference type="SAM" id="Phobius"/>
    </source>
</evidence>
<evidence type="ECO:0000259" key="8">
    <source>
        <dbReference type="Pfam" id="PF13396"/>
    </source>
</evidence>